<feature type="compositionally biased region" description="Polar residues" evidence="1">
    <location>
        <begin position="123"/>
        <end position="139"/>
    </location>
</feature>
<evidence type="ECO:0000256" key="1">
    <source>
        <dbReference type="SAM" id="MobiDB-lite"/>
    </source>
</evidence>
<evidence type="ECO:0000313" key="2">
    <source>
        <dbReference type="EMBL" id="KAK7081907.1"/>
    </source>
</evidence>
<feature type="non-terminal residue" evidence="2">
    <location>
        <position position="156"/>
    </location>
</feature>
<protein>
    <submittedName>
        <fullName evidence="2">Uncharacterized protein</fullName>
    </submittedName>
</protein>
<accession>A0AAN9AET4</accession>
<feature type="compositionally biased region" description="Polar residues" evidence="1">
    <location>
        <begin position="147"/>
        <end position="156"/>
    </location>
</feature>
<comment type="caution">
    <text evidence="2">The sequence shown here is derived from an EMBL/GenBank/DDBJ whole genome shotgun (WGS) entry which is preliminary data.</text>
</comment>
<name>A0AAN9AET4_HALRR</name>
<dbReference type="AlphaFoldDB" id="A0AAN9AET4"/>
<gene>
    <name evidence="2" type="ORF">SK128_000882</name>
</gene>
<sequence length="156" mass="17171">MVNKFSDCDSKLAPALNRRNTVARCTDIANDVKRKNLICHQNGDQHAIWDDHISGADAATDHEFSSLMERVSDLNRKDSDASNLEDKTSSLTRGSQSRKSLPAGALKSYMRGTKASIMKTRESSPSQVLEETSPKNSPAPNRKVKTSTENIHSNAK</sequence>
<keyword evidence="3" id="KW-1185">Reference proteome</keyword>
<feature type="region of interest" description="Disordered" evidence="1">
    <location>
        <begin position="74"/>
        <end position="156"/>
    </location>
</feature>
<feature type="compositionally biased region" description="Basic and acidic residues" evidence="1">
    <location>
        <begin position="74"/>
        <end position="88"/>
    </location>
</feature>
<feature type="compositionally biased region" description="Polar residues" evidence="1">
    <location>
        <begin position="89"/>
        <end position="99"/>
    </location>
</feature>
<evidence type="ECO:0000313" key="3">
    <source>
        <dbReference type="Proteomes" id="UP001381693"/>
    </source>
</evidence>
<organism evidence="2 3">
    <name type="scientific">Halocaridina rubra</name>
    <name type="common">Hawaiian red shrimp</name>
    <dbReference type="NCBI Taxonomy" id="373956"/>
    <lineage>
        <taxon>Eukaryota</taxon>
        <taxon>Metazoa</taxon>
        <taxon>Ecdysozoa</taxon>
        <taxon>Arthropoda</taxon>
        <taxon>Crustacea</taxon>
        <taxon>Multicrustacea</taxon>
        <taxon>Malacostraca</taxon>
        <taxon>Eumalacostraca</taxon>
        <taxon>Eucarida</taxon>
        <taxon>Decapoda</taxon>
        <taxon>Pleocyemata</taxon>
        <taxon>Caridea</taxon>
        <taxon>Atyoidea</taxon>
        <taxon>Atyidae</taxon>
        <taxon>Halocaridina</taxon>
    </lineage>
</organism>
<reference evidence="2 3" key="1">
    <citation type="submission" date="2023-11" db="EMBL/GenBank/DDBJ databases">
        <title>Halocaridina rubra genome assembly.</title>
        <authorList>
            <person name="Smith C."/>
        </authorList>
    </citation>
    <scope>NUCLEOTIDE SEQUENCE [LARGE SCALE GENOMIC DNA]</scope>
    <source>
        <strain evidence="2">EP-1</strain>
        <tissue evidence="2">Whole</tissue>
    </source>
</reference>
<proteinExistence type="predicted"/>
<dbReference type="Proteomes" id="UP001381693">
    <property type="component" value="Unassembled WGS sequence"/>
</dbReference>
<dbReference type="EMBL" id="JAXCGZ010004346">
    <property type="protein sequence ID" value="KAK7081907.1"/>
    <property type="molecule type" value="Genomic_DNA"/>
</dbReference>